<proteinExistence type="predicted"/>
<name>S4YH51_SORCE</name>
<dbReference type="AlphaFoldDB" id="S4YH51"/>
<evidence type="ECO:0000313" key="2">
    <source>
        <dbReference type="Proteomes" id="UP000014803"/>
    </source>
</evidence>
<gene>
    <name evidence="1" type="ORF">SCE1572_51530</name>
</gene>
<dbReference type="EMBL" id="CP003969">
    <property type="protein sequence ID" value="AGP42208.1"/>
    <property type="molecule type" value="Genomic_DNA"/>
</dbReference>
<evidence type="ECO:0000313" key="1">
    <source>
        <dbReference type="EMBL" id="AGP42208.1"/>
    </source>
</evidence>
<protein>
    <submittedName>
        <fullName evidence="1">Uncharacterized protein</fullName>
    </submittedName>
</protein>
<sequence>MPARPGGTASGIVYVASPVLEAEKVPPIAPAATVSERGRSTGSSVAS</sequence>
<organism evidence="1 2">
    <name type="scientific">Sorangium cellulosum So0157-2</name>
    <dbReference type="NCBI Taxonomy" id="1254432"/>
    <lineage>
        <taxon>Bacteria</taxon>
        <taxon>Pseudomonadati</taxon>
        <taxon>Myxococcota</taxon>
        <taxon>Polyangia</taxon>
        <taxon>Polyangiales</taxon>
        <taxon>Polyangiaceae</taxon>
        <taxon>Sorangium</taxon>
    </lineage>
</organism>
<accession>S4YH51</accession>
<reference evidence="1 2" key="1">
    <citation type="journal article" date="2013" name="Sci. Rep.">
        <title>Extraordinary expansion of a Sorangium cellulosum genome from an alkaline milieu.</title>
        <authorList>
            <person name="Han K."/>
            <person name="Li Z.F."/>
            <person name="Peng R."/>
            <person name="Zhu L.P."/>
            <person name="Zhou T."/>
            <person name="Wang L.G."/>
            <person name="Li S.G."/>
            <person name="Zhang X.B."/>
            <person name="Hu W."/>
            <person name="Wu Z.H."/>
            <person name="Qin N."/>
            <person name="Li Y.Z."/>
        </authorList>
    </citation>
    <scope>NUCLEOTIDE SEQUENCE [LARGE SCALE GENOMIC DNA]</scope>
    <source>
        <strain evidence="1 2">So0157-2</strain>
    </source>
</reference>
<dbReference type="KEGG" id="scu:SCE1572_51530"/>
<dbReference type="HOGENOM" id="CLU_3173299_0_0_7"/>
<dbReference type="Proteomes" id="UP000014803">
    <property type="component" value="Chromosome"/>
</dbReference>